<name>A0A8J2LIN4_9HEXA</name>
<accession>A0A8J2LIN4</accession>
<protein>
    <submittedName>
        <fullName evidence="2">Uncharacterized protein</fullName>
    </submittedName>
</protein>
<feature type="compositionally biased region" description="Basic and acidic residues" evidence="1">
    <location>
        <begin position="80"/>
        <end position="89"/>
    </location>
</feature>
<feature type="compositionally biased region" description="Polar residues" evidence="1">
    <location>
        <begin position="57"/>
        <end position="68"/>
    </location>
</feature>
<organism evidence="2 3">
    <name type="scientific">Allacma fusca</name>
    <dbReference type="NCBI Taxonomy" id="39272"/>
    <lineage>
        <taxon>Eukaryota</taxon>
        <taxon>Metazoa</taxon>
        <taxon>Ecdysozoa</taxon>
        <taxon>Arthropoda</taxon>
        <taxon>Hexapoda</taxon>
        <taxon>Collembola</taxon>
        <taxon>Symphypleona</taxon>
        <taxon>Sminthuridae</taxon>
        <taxon>Allacma</taxon>
    </lineage>
</organism>
<evidence type="ECO:0000313" key="2">
    <source>
        <dbReference type="EMBL" id="CAG7833449.1"/>
    </source>
</evidence>
<keyword evidence="3" id="KW-1185">Reference proteome</keyword>
<evidence type="ECO:0000313" key="3">
    <source>
        <dbReference type="Proteomes" id="UP000708208"/>
    </source>
</evidence>
<dbReference type="EMBL" id="CAJVCH010569883">
    <property type="protein sequence ID" value="CAG7833449.1"/>
    <property type="molecule type" value="Genomic_DNA"/>
</dbReference>
<dbReference type="AlphaFoldDB" id="A0A8J2LIN4"/>
<proteinExistence type="predicted"/>
<sequence>MSRSFDYVSPFGRPIVSTRTYREPGSITTVTESVTTRSRPIYETISPFARVERISDPPSTRLQSSNRTPAGAGVVTSSSEYERGPDGRPSHFSSTVYKSPYGKTYRFTSHY</sequence>
<gene>
    <name evidence="2" type="ORF">AFUS01_LOCUS43070</name>
</gene>
<reference evidence="2" key="1">
    <citation type="submission" date="2021-06" db="EMBL/GenBank/DDBJ databases">
        <authorList>
            <person name="Hodson N. C."/>
            <person name="Mongue J. A."/>
            <person name="Jaron S. K."/>
        </authorList>
    </citation>
    <scope>NUCLEOTIDE SEQUENCE</scope>
</reference>
<evidence type="ECO:0000256" key="1">
    <source>
        <dbReference type="SAM" id="MobiDB-lite"/>
    </source>
</evidence>
<comment type="caution">
    <text evidence="2">The sequence shown here is derived from an EMBL/GenBank/DDBJ whole genome shotgun (WGS) entry which is preliminary data.</text>
</comment>
<feature type="region of interest" description="Disordered" evidence="1">
    <location>
        <begin position="50"/>
        <end position="98"/>
    </location>
</feature>
<dbReference type="Proteomes" id="UP000708208">
    <property type="component" value="Unassembled WGS sequence"/>
</dbReference>